<dbReference type="InterPro" id="IPR005111">
    <property type="entry name" value="MoeA_C_domain_IV"/>
</dbReference>
<name>A0ABV7FGY7_9GAMM</name>
<dbReference type="NCBIfam" id="NF045515">
    <property type="entry name" value="Glp_gephyrin"/>
    <property type="match status" value="1"/>
</dbReference>
<dbReference type="PANTHER" id="PTHR10192">
    <property type="entry name" value="MOLYBDOPTERIN BIOSYNTHESIS PROTEIN"/>
    <property type="match status" value="1"/>
</dbReference>
<dbReference type="InterPro" id="IPR008284">
    <property type="entry name" value="MoCF_biosynth_CS"/>
</dbReference>
<reference evidence="9" key="1">
    <citation type="journal article" date="2019" name="Int. J. Syst. Evol. Microbiol.">
        <title>The Global Catalogue of Microorganisms (GCM) 10K type strain sequencing project: providing services to taxonomists for standard genome sequencing and annotation.</title>
        <authorList>
            <consortium name="The Broad Institute Genomics Platform"/>
            <consortium name="The Broad Institute Genome Sequencing Center for Infectious Disease"/>
            <person name="Wu L."/>
            <person name="Ma J."/>
        </authorList>
    </citation>
    <scope>NUCLEOTIDE SEQUENCE [LARGE SCALE GENOMIC DNA]</scope>
    <source>
        <strain evidence="9">KCTC 52237</strain>
    </source>
</reference>
<comment type="pathway">
    <text evidence="2 6">Cofactor biosynthesis; molybdopterin biosynthesis.</text>
</comment>
<dbReference type="EC" id="2.10.1.1" evidence="6"/>
<dbReference type="EMBL" id="JBHRTF010000004">
    <property type="protein sequence ID" value="MFC3116008.1"/>
    <property type="molecule type" value="Genomic_DNA"/>
</dbReference>
<comment type="function">
    <text evidence="1 6">Catalyzes the insertion of molybdate into adenylated molybdopterin with the concomitant release of AMP.</text>
</comment>
<dbReference type="CDD" id="cd00887">
    <property type="entry name" value="MoeA"/>
    <property type="match status" value="1"/>
</dbReference>
<dbReference type="SUPFAM" id="SSF53218">
    <property type="entry name" value="Molybdenum cofactor biosynthesis proteins"/>
    <property type="match status" value="1"/>
</dbReference>
<dbReference type="SMART" id="SM00852">
    <property type="entry name" value="MoCF_biosynth"/>
    <property type="match status" value="1"/>
</dbReference>
<evidence type="ECO:0000256" key="1">
    <source>
        <dbReference type="ARBA" id="ARBA00002901"/>
    </source>
</evidence>
<comment type="cofactor">
    <cofactor evidence="6">
        <name>Mg(2+)</name>
        <dbReference type="ChEBI" id="CHEBI:18420"/>
    </cofactor>
</comment>
<dbReference type="InterPro" id="IPR038987">
    <property type="entry name" value="MoeA-like"/>
</dbReference>
<dbReference type="SUPFAM" id="SSF63867">
    <property type="entry name" value="MoeA C-terminal domain-like"/>
    <property type="match status" value="1"/>
</dbReference>
<dbReference type="InterPro" id="IPR001453">
    <property type="entry name" value="MoaB/Mog_dom"/>
</dbReference>
<dbReference type="NCBIfam" id="TIGR00177">
    <property type="entry name" value="molyb_syn"/>
    <property type="match status" value="1"/>
</dbReference>
<sequence length="421" mass="44461">MDFCSSPGLLPVAEAMQRIYAQLVPLRETQWVDLAAALDCVLAEPVCAAINVPASDNSAMDGYALRSADTSSGAEFEVIGQSLAGHPFVPASGAALGAFQAVRIMTGAVIPAGADTVIMQEKVTRSGNRIQLDAAVVQGDNIRRAGDDIAQGSELLAKGRRITALDIGLLASIGVAQVKVYRRLRVALLTTGDELLPLSLSPGSSPLAAPQAGKIYDSNRPLLVALLQRLNVEIQDLGIIADDITALRAAFLQASEWADVVISTGGVSVGDADYTKDVLEELGQIDFWKIAMKPGKPFAFGRLGHGWFFGLPGNPVSTAVTYHQLVVPALRYMAGENLVAVSLLIAVAGQALKKQPGRMDFQRGILRTEQGLNKVYSAGAQSSGVLSSMARANCYICLEAERGNVAAGETVSVIPFDEFIR</sequence>
<dbReference type="Pfam" id="PF03454">
    <property type="entry name" value="MoeA_C"/>
    <property type="match status" value="1"/>
</dbReference>
<keyword evidence="9" id="KW-1185">Reference proteome</keyword>
<dbReference type="InterPro" id="IPR005110">
    <property type="entry name" value="MoeA_linker/N"/>
</dbReference>
<evidence type="ECO:0000259" key="7">
    <source>
        <dbReference type="SMART" id="SM00852"/>
    </source>
</evidence>
<dbReference type="PANTHER" id="PTHR10192:SF5">
    <property type="entry name" value="GEPHYRIN"/>
    <property type="match status" value="1"/>
</dbReference>
<dbReference type="Pfam" id="PF00994">
    <property type="entry name" value="MoCF_biosynth"/>
    <property type="match status" value="1"/>
</dbReference>
<evidence type="ECO:0000256" key="5">
    <source>
        <dbReference type="ARBA" id="ARBA00047317"/>
    </source>
</evidence>
<comment type="similarity">
    <text evidence="3 6">Belongs to the MoeA family.</text>
</comment>
<evidence type="ECO:0000256" key="3">
    <source>
        <dbReference type="ARBA" id="ARBA00010763"/>
    </source>
</evidence>
<dbReference type="Proteomes" id="UP001595555">
    <property type="component" value="Unassembled WGS sequence"/>
</dbReference>
<gene>
    <name evidence="8" type="primary">glp</name>
    <name evidence="8" type="ORF">ACFODX_10600</name>
</gene>
<evidence type="ECO:0000313" key="9">
    <source>
        <dbReference type="Proteomes" id="UP001595555"/>
    </source>
</evidence>
<dbReference type="Gene3D" id="3.90.105.10">
    <property type="entry name" value="Molybdopterin biosynthesis moea protein, domain 2"/>
    <property type="match status" value="1"/>
</dbReference>
<dbReference type="InterPro" id="IPR036425">
    <property type="entry name" value="MoaB/Mog-like_dom_sf"/>
</dbReference>
<evidence type="ECO:0000313" key="8">
    <source>
        <dbReference type="EMBL" id="MFC3116008.1"/>
    </source>
</evidence>
<dbReference type="SUPFAM" id="SSF63882">
    <property type="entry name" value="MoeA N-terminal region -like"/>
    <property type="match status" value="1"/>
</dbReference>
<dbReference type="Pfam" id="PF03453">
    <property type="entry name" value="MoeA_N"/>
    <property type="match status" value="1"/>
</dbReference>
<protein>
    <recommendedName>
        <fullName evidence="6">Molybdopterin molybdenumtransferase</fullName>
        <ecNumber evidence="6">2.10.1.1</ecNumber>
    </recommendedName>
</protein>
<dbReference type="InterPro" id="IPR036688">
    <property type="entry name" value="MoeA_C_domain_IV_sf"/>
</dbReference>
<feature type="domain" description="MoaB/Mog" evidence="7">
    <location>
        <begin position="187"/>
        <end position="332"/>
    </location>
</feature>
<comment type="caution">
    <text evidence="8">The sequence shown here is derived from an EMBL/GenBank/DDBJ whole genome shotgun (WGS) entry which is preliminary data.</text>
</comment>
<keyword evidence="6" id="KW-0479">Metal-binding</keyword>
<dbReference type="PROSITE" id="PS01079">
    <property type="entry name" value="MOCF_BIOSYNTHESIS_2"/>
    <property type="match status" value="1"/>
</dbReference>
<keyword evidence="6" id="KW-0808">Transferase</keyword>
<comment type="catalytic activity">
    <reaction evidence="5">
        <text>adenylyl-molybdopterin + molybdate = Mo-molybdopterin + AMP + H(+)</text>
        <dbReference type="Rhea" id="RHEA:35047"/>
        <dbReference type="ChEBI" id="CHEBI:15378"/>
        <dbReference type="ChEBI" id="CHEBI:36264"/>
        <dbReference type="ChEBI" id="CHEBI:62727"/>
        <dbReference type="ChEBI" id="CHEBI:71302"/>
        <dbReference type="ChEBI" id="CHEBI:456215"/>
        <dbReference type="EC" id="2.10.1.1"/>
    </reaction>
</comment>
<keyword evidence="6" id="KW-0460">Magnesium</keyword>
<proteinExistence type="inferred from homology"/>
<dbReference type="Gene3D" id="3.40.980.10">
    <property type="entry name" value="MoaB/Mog-like domain"/>
    <property type="match status" value="1"/>
</dbReference>
<evidence type="ECO:0000256" key="6">
    <source>
        <dbReference type="RuleBase" id="RU365090"/>
    </source>
</evidence>
<dbReference type="Gene3D" id="2.170.190.11">
    <property type="entry name" value="Molybdopterin biosynthesis moea protein, domain 3"/>
    <property type="match status" value="1"/>
</dbReference>
<evidence type="ECO:0000256" key="2">
    <source>
        <dbReference type="ARBA" id="ARBA00005046"/>
    </source>
</evidence>
<keyword evidence="4 6" id="KW-0501">Molybdenum cofactor biosynthesis</keyword>
<dbReference type="Gene3D" id="2.40.340.10">
    <property type="entry name" value="MoeA, C-terminal, domain IV"/>
    <property type="match status" value="1"/>
</dbReference>
<accession>A0ABV7FGY7</accession>
<dbReference type="RefSeq" id="WP_378118869.1">
    <property type="nucleotide sequence ID" value="NZ_JBHRTF010000004.1"/>
</dbReference>
<organism evidence="8 9">
    <name type="scientific">Cellvibrio fontiphilus</name>
    <dbReference type="NCBI Taxonomy" id="1815559"/>
    <lineage>
        <taxon>Bacteria</taxon>
        <taxon>Pseudomonadati</taxon>
        <taxon>Pseudomonadota</taxon>
        <taxon>Gammaproteobacteria</taxon>
        <taxon>Cellvibrionales</taxon>
        <taxon>Cellvibrionaceae</taxon>
        <taxon>Cellvibrio</taxon>
    </lineage>
</organism>
<keyword evidence="6" id="KW-0500">Molybdenum</keyword>
<evidence type="ECO:0000256" key="4">
    <source>
        <dbReference type="ARBA" id="ARBA00023150"/>
    </source>
</evidence>
<dbReference type="InterPro" id="IPR036135">
    <property type="entry name" value="MoeA_linker/N_sf"/>
</dbReference>